<feature type="transmembrane region" description="Helical" evidence="9">
    <location>
        <begin position="1030"/>
        <end position="1049"/>
    </location>
</feature>
<evidence type="ECO:0000313" key="12">
    <source>
        <dbReference type="Proteomes" id="UP000612055"/>
    </source>
</evidence>
<keyword evidence="2" id="KW-0813">Transport</keyword>
<sequence>MAALTDSADAGVRGALAYMGLALLPAREPGWQPTQVRADELVRFLSAEPFLNKTTAYPSTSDAAFRIEVVRSVFGARAVAPLTDVVEALSSGSRQLACPKLSAASDPRGLPRTTGPGCPCNYTANAASLRCPAGYRCSRLAYVGLSTDILVDPVWAEMQAMCIPCDAGQSCPEGLYIAPLNELQRYGRPLDCPAGYFCPTSGNITLCPAGFYCGQRVQEPSSCDYYNLMSTAAALIPVDGQSDLLTRLKKNREPIRGNYCPAGSSKPSATCPGGYYCPNVSTMIICPENNYCKPQSIYPVPCPASPAIVECPAGTSYPDGRPLAGLIFGMIIVGMYVLFWMSEFAMWAFRVISRSVSLVKRVAAGWETVAGAAVGMESANTAENRAIEEQTRRDADKTTFDVASMETRPYWQLSDHLNIRFRDVRGRMTKKQKDKGGALEGISGFFEAGKLSAIMGPSGCGKTTLLLVLSGRMPAAVSVFNEQHDKVALTETRYRRKLGFVPQDDILHPDLTVRENLEYSARLKLPLRMPRVQRHAIIEDTLRMLGMYDKQDRLTGSVENKVISGGERKRVSIGVEIVGKPPLLFMDEPTSGLDAARSSELVTLLSNLAAYSTTNIVAVVHQPRYSSFILFDKLMLLAPGGKMLFQGPPSLCVPYFRILGFKFPVEENHADTLLDIVAEPAMTSDRGIRVEELPGVWTSVGEAWMNRFNNPVERMKRAVQAMVLSNRMQKLAKSSLMQPGFSGQANNVALPSSEKRAIAGAIGDAAAPVKLLPDWREKKYKPERDALQTGSTERKRWLDNKLRKLFPKHAEEGAALERQRAALEGYERGFHSDDSSLDDVDLDDEDSDVASVASDRSGKILLLKHPNRGDKAMDEQGFHDMASGMAFNPREVWSSIKHHVIWEYVQLRWLVHRNLVKSVRAFWPGTVVDVILLLGAAFIVGAIQGSKWGLSNVPSNMVMAYLVLAVLSSVTHLRTFTLFRTVQLRERMSGISVLSTFVSSNITDLGWIFLSPAIYFSIFYYCTLLRADFSYFYIIGFLVTWWCAGFSYMISVSKIPAQAQLISTVILILILGAFLHGMDPSIRSARGTFLEVVIGLSYNRWAMEAATIQEFKKYFSYKSNEIIMIYYQLGLCKMDETLVDNGDDTAQPDEILSFVQLQQTFNADSCDRYFSQDCIILFCMGLGWRLIAFAQMAYQSHEQYFQIMREKAWKELDDLTGINTAMDWVRKRKGKLVRRIQKIYRDYLLAAATKAGKGLKSGVGAVAGAAATGARTVGSAAAAGASTVASQARSAASGFPKALPPSPFAGKSSGSASTAFASPGPSSRLASPGPSGEVGALAGSASDDATGAAASPAAPRAGAKPSRFAPSAAAQAAGGDSHV</sequence>
<dbReference type="Pfam" id="PF00005">
    <property type="entry name" value="ABC_tran"/>
    <property type="match status" value="1"/>
</dbReference>
<dbReference type="InterPro" id="IPR017871">
    <property type="entry name" value="ABC_transporter-like_CS"/>
</dbReference>
<dbReference type="InterPro" id="IPR027417">
    <property type="entry name" value="P-loop_NTPase"/>
</dbReference>
<dbReference type="InterPro" id="IPR003593">
    <property type="entry name" value="AAA+_ATPase"/>
</dbReference>
<dbReference type="GO" id="GO:0016020">
    <property type="term" value="C:membrane"/>
    <property type="evidence" value="ECO:0007669"/>
    <property type="project" value="UniProtKB-SubCell"/>
</dbReference>
<dbReference type="GO" id="GO:0016887">
    <property type="term" value="F:ATP hydrolysis activity"/>
    <property type="evidence" value="ECO:0007669"/>
    <property type="project" value="InterPro"/>
</dbReference>
<comment type="subcellular location">
    <subcellularLocation>
        <location evidence="1">Membrane</location>
        <topology evidence="1">Multi-pass membrane protein</topology>
    </subcellularLocation>
</comment>
<feature type="domain" description="ABC transporter" evidence="10">
    <location>
        <begin position="419"/>
        <end position="665"/>
    </location>
</feature>
<dbReference type="PROSITE" id="PS50893">
    <property type="entry name" value="ABC_TRANSPORTER_2"/>
    <property type="match status" value="1"/>
</dbReference>
<dbReference type="SUPFAM" id="SSF52540">
    <property type="entry name" value="P-loop containing nucleoside triphosphate hydrolases"/>
    <property type="match status" value="1"/>
</dbReference>
<keyword evidence="4" id="KW-0547">Nucleotide-binding</keyword>
<evidence type="ECO:0000259" key="10">
    <source>
        <dbReference type="PROSITE" id="PS50893"/>
    </source>
</evidence>
<evidence type="ECO:0000256" key="4">
    <source>
        <dbReference type="ARBA" id="ARBA00022741"/>
    </source>
</evidence>
<dbReference type="PROSITE" id="PS00211">
    <property type="entry name" value="ABC_TRANSPORTER_1"/>
    <property type="match status" value="1"/>
</dbReference>
<dbReference type="PANTHER" id="PTHR48041:SF91">
    <property type="entry name" value="ABC TRANSPORTER G FAMILY MEMBER 28"/>
    <property type="match status" value="1"/>
</dbReference>
<protein>
    <recommendedName>
        <fullName evidence="10">ABC transporter domain-containing protein</fullName>
    </recommendedName>
</protein>
<evidence type="ECO:0000256" key="9">
    <source>
        <dbReference type="SAM" id="Phobius"/>
    </source>
</evidence>
<dbReference type="Gene3D" id="3.40.50.300">
    <property type="entry name" value="P-loop containing nucleotide triphosphate hydrolases"/>
    <property type="match status" value="1"/>
</dbReference>
<dbReference type="InterPro" id="IPR043926">
    <property type="entry name" value="ABCG_dom"/>
</dbReference>
<feature type="compositionally biased region" description="Low complexity" evidence="8">
    <location>
        <begin position="1335"/>
        <end position="1373"/>
    </location>
</feature>
<dbReference type="OrthoDB" id="1720926at2759"/>
<feature type="region of interest" description="Disordered" evidence="8">
    <location>
        <begin position="1293"/>
        <end position="1379"/>
    </location>
</feature>
<keyword evidence="12" id="KW-1185">Reference proteome</keyword>
<organism evidence="11 12">
    <name type="scientific">Edaphochlamys debaryana</name>
    <dbReference type="NCBI Taxonomy" id="47281"/>
    <lineage>
        <taxon>Eukaryota</taxon>
        <taxon>Viridiplantae</taxon>
        <taxon>Chlorophyta</taxon>
        <taxon>core chlorophytes</taxon>
        <taxon>Chlorophyceae</taxon>
        <taxon>CS clade</taxon>
        <taxon>Chlamydomonadales</taxon>
        <taxon>Chlamydomonadales incertae sedis</taxon>
        <taxon>Edaphochlamys</taxon>
    </lineage>
</organism>
<accession>A0A836BUX0</accession>
<keyword evidence="5" id="KW-0067">ATP-binding</keyword>
<dbReference type="GO" id="GO:0005524">
    <property type="term" value="F:ATP binding"/>
    <property type="evidence" value="ECO:0007669"/>
    <property type="project" value="UniProtKB-KW"/>
</dbReference>
<dbReference type="InterPro" id="IPR050352">
    <property type="entry name" value="ABCG_transporters"/>
</dbReference>
<dbReference type="Pfam" id="PF19055">
    <property type="entry name" value="ABC2_membrane_7"/>
    <property type="match status" value="2"/>
</dbReference>
<name>A0A836BUX0_9CHLO</name>
<gene>
    <name evidence="11" type="ORF">HYH03_013080</name>
</gene>
<evidence type="ECO:0000313" key="11">
    <source>
        <dbReference type="EMBL" id="KAG2488394.1"/>
    </source>
</evidence>
<feature type="transmembrane region" description="Helical" evidence="9">
    <location>
        <begin position="921"/>
        <end position="943"/>
    </location>
</feature>
<feature type="transmembrane region" description="Helical" evidence="9">
    <location>
        <begin position="991"/>
        <end position="1010"/>
    </location>
</feature>
<dbReference type="EMBL" id="JAEHOE010000084">
    <property type="protein sequence ID" value="KAG2488394.1"/>
    <property type="molecule type" value="Genomic_DNA"/>
</dbReference>
<evidence type="ECO:0000256" key="5">
    <source>
        <dbReference type="ARBA" id="ARBA00022840"/>
    </source>
</evidence>
<proteinExistence type="predicted"/>
<feature type="transmembrane region" description="Helical" evidence="9">
    <location>
        <begin position="958"/>
        <end position="979"/>
    </location>
</feature>
<evidence type="ECO:0000256" key="8">
    <source>
        <dbReference type="SAM" id="MobiDB-lite"/>
    </source>
</evidence>
<dbReference type="Proteomes" id="UP000612055">
    <property type="component" value="Unassembled WGS sequence"/>
</dbReference>
<dbReference type="SMART" id="SM00382">
    <property type="entry name" value="AAA"/>
    <property type="match status" value="1"/>
</dbReference>
<keyword evidence="6 9" id="KW-1133">Transmembrane helix</keyword>
<dbReference type="GO" id="GO:0140359">
    <property type="term" value="F:ABC-type transporter activity"/>
    <property type="evidence" value="ECO:0007669"/>
    <property type="project" value="InterPro"/>
</dbReference>
<feature type="transmembrane region" description="Helical" evidence="9">
    <location>
        <begin position="1061"/>
        <end position="1078"/>
    </location>
</feature>
<reference evidence="11" key="1">
    <citation type="journal article" date="2020" name="bioRxiv">
        <title>Comparative genomics of Chlamydomonas.</title>
        <authorList>
            <person name="Craig R.J."/>
            <person name="Hasan A.R."/>
            <person name="Ness R.W."/>
            <person name="Keightley P.D."/>
        </authorList>
    </citation>
    <scope>NUCLEOTIDE SEQUENCE</scope>
    <source>
        <strain evidence="11">CCAP 11/70</strain>
    </source>
</reference>
<feature type="transmembrane region" description="Helical" evidence="9">
    <location>
        <begin position="323"/>
        <end position="341"/>
    </location>
</feature>
<feature type="compositionally biased region" description="Polar residues" evidence="8">
    <location>
        <begin position="1308"/>
        <end position="1325"/>
    </location>
</feature>
<dbReference type="InterPro" id="IPR003439">
    <property type="entry name" value="ABC_transporter-like_ATP-bd"/>
</dbReference>
<evidence type="ECO:0000256" key="3">
    <source>
        <dbReference type="ARBA" id="ARBA00022692"/>
    </source>
</evidence>
<keyword evidence="3 9" id="KW-0812">Transmembrane</keyword>
<evidence type="ECO:0000256" key="7">
    <source>
        <dbReference type="ARBA" id="ARBA00023136"/>
    </source>
</evidence>
<keyword evidence="7 9" id="KW-0472">Membrane</keyword>
<comment type="caution">
    <text evidence="11">The sequence shown here is derived from an EMBL/GenBank/DDBJ whole genome shotgun (WGS) entry which is preliminary data.</text>
</comment>
<dbReference type="PANTHER" id="PTHR48041">
    <property type="entry name" value="ABC TRANSPORTER G FAMILY MEMBER 28"/>
    <property type="match status" value="1"/>
</dbReference>
<evidence type="ECO:0000256" key="2">
    <source>
        <dbReference type="ARBA" id="ARBA00022448"/>
    </source>
</evidence>
<evidence type="ECO:0000256" key="1">
    <source>
        <dbReference type="ARBA" id="ARBA00004141"/>
    </source>
</evidence>
<evidence type="ECO:0000256" key="6">
    <source>
        <dbReference type="ARBA" id="ARBA00022989"/>
    </source>
</evidence>